<dbReference type="EMBL" id="CM008046">
    <property type="protein sequence ID" value="PVH66316.1"/>
    <property type="molecule type" value="Genomic_DNA"/>
</dbReference>
<gene>
    <name evidence="2" type="ORF">PAHAL_1G204900</name>
</gene>
<feature type="region of interest" description="Disordered" evidence="1">
    <location>
        <begin position="52"/>
        <end position="90"/>
    </location>
</feature>
<proteinExistence type="predicted"/>
<reference evidence="2" key="1">
    <citation type="submission" date="2018-04" db="EMBL/GenBank/DDBJ databases">
        <title>WGS assembly of Panicum hallii.</title>
        <authorList>
            <person name="Lovell J."/>
            <person name="Jenkins J."/>
            <person name="Lowry D."/>
            <person name="Mamidi S."/>
            <person name="Sreedasyam A."/>
            <person name="Weng X."/>
            <person name="Barry K."/>
            <person name="Bonette J."/>
            <person name="Campitelli B."/>
            <person name="Daum C."/>
            <person name="Gordon S."/>
            <person name="Gould B."/>
            <person name="Lipzen A."/>
            <person name="Macqueen A."/>
            <person name="Palacio-Mejia J."/>
            <person name="Plott C."/>
            <person name="Shakirov E."/>
            <person name="Shu S."/>
            <person name="Yoshinaga Y."/>
            <person name="Zane M."/>
            <person name="Rokhsar D."/>
            <person name="Grimwood J."/>
            <person name="Schmutz J."/>
            <person name="Juenger T."/>
        </authorList>
    </citation>
    <scope>NUCLEOTIDE SEQUENCE [LARGE SCALE GENOMIC DNA]</scope>
    <source>
        <strain evidence="2">FIL2</strain>
    </source>
</reference>
<evidence type="ECO:0000256" key="1">
    <source>
        <dbReference type="SAM" id="MobiDB-lite"/>
    </source>
</evidence>
<evidence type="ECO:0000313" key="2">
    <source>
        <dbReference type="EMBL" id="PVH66316.1"/>
    </source>
</evidence>
<dbReference type="Proteomes" id="UP000243499">
    <property type="component" value="Chromosome 1"/>
</dbReference>
<dbReference type="AlphaFoldDB" id="A0A2T8KVV9"/>
<protein>
    <submittedName>
        <fullName evidence="2">Uncharacterized protein</fullName>
    </submittedName>
</protein>
<sequence>MPLGFAAPRPRLVRPGKHARPAQLHRSSPTAAPAPPLPALCPGSSLAASHAAAVAPRPRLDRRRCSQPGVVPARRTRAAGPASPLLAHDRSGAAAACPAPWLLARGGQAAAVAPRPRSALRPDSSLAAG</sequence>
<feature type="compositionally biased region" description="Basic residues" evidence="1">
    <location>
        <begin position="11"/>
        <end position="20"/>
    </location>
</feature>
<name>A0A2T8KVV9_9POAL</name>
<dbReference type="Gramene" id="PVH66316">
    <property type="protein sequence ID" value="PVH66316"/>
    <property type="gene ID" value="PAHAL_1G204900"/>
</dbReference>
<organism evidence="2">
    <name type="scientific">Panicum hallii</name>
    <dbReference type="NCBI Taxonomy" id="206008"/>
    <lineage>
        <taxon>Eukaryota</taxon>
        <taxon>Viridiplantae</taxon>
        <taxon>Streptophyta</taxon>
        <taxon>Embryophyta</taxon>
        <taxon>Tracheophyta</taxon>
        <taxon>Spermatophyta</taxon>
        <taxon>Magnoliopsida</taxon>
        <taxon>Liliopsida</taxon>
        <taxon>Poales</taxon>
        <taxon>Poaceae</taxon>
        <taxon>PACMAD clade</taxon>
        <taxon>Panicoideae</taxon>
        <taxon>Panicodae</taxon>
        <taxon>Paniceae</taxon>
        <taxon>Panicinae</taxon>
        <taxon>Panicum</taxon>
        <taxon>Panicum sect. Panicum</taxon>
    </lineage>
</organism>
<feature type="region of interest" description="Disordered" evidence="1">
    <location>
        <begin position="1"/>
        <end position="38"/>
    </location>
</feature>
<accession>A0A2T8KVV9</accession>